<feature type="domain" description="HTH marR-type" evidence="4">
    <location>
        <begin position="18"/>
        <end position="156"/>
    </location>
</feature>
<dbReference type="Proteomes" id="UP000676325">
    <property type="component" value="Unassembled WGS sequence"/>
</dbReference>
<dbReference type="GO" id="GO:0003700">
    <property type="term" value="F:DNA-binding transcription factor activity"/>
    <property type="evidence" value="ECO:0007669"/>
    <property type="project" value="InterPro"/>
</dbReference>
<accession>A0A941ED72</accession>
<keyword evidence="3" id="KW-0804">Transcription</keyword>
<keyword evidence="2" id="KW-0238">DNA-binding</keyword>
<evidence type="ECO:0000313" key="5">
    <source>
        <dbReference type="EMBL" id="MBR7828303.1"/>
    </source>
</evidence>
<dbReference type="InterPro" id="IPR036390">
    <property type="entry name" value="WH_DNA-bd_sf"/>
</dbReference>
<reference evidence="5" key="1">
    <citation type="submission" date="2021-04" db="EMBL/GenBank/DDBJ databases">
        <title>Genome based classification of Actinospica acidithermotolerans sp. nov., an actinobacterium isolated from an Indonesian hot spring.</title>
        <authorList>
            <person name="Kusuma A.B."/>
            <person name="Putra K.E."/>
            <person name="Nafisah S."/>
            <person name="Loh J."/>
            <person name="Nouioui I."/>
            <person name="Goodfellow M."/>
        </authorList>
    </citation>
    <scope>NUCLEOTIDE SEQUENCE</scope>
    <source>
        <strain evidence="5">MGRD01-02</strain>
    </source>
</reference>
<keyword evidence="6" id="KW-1185">Reference proteome</keyword>
<dbReference type="Pfam" id="PF12802">
    <property type="entry name" value="MarR_2"/>
    <property type="match status" value="1"/>
</dbReference>
<keyword evidence="1" id="KW-0805">Transcription regulation</keyword>
<dbReference type="AlphaFoldDB" id="A0A941ED72"/>
<evidence type="ECO:0000256" key="1">
    <source>
        <dbReference type="ARBA" id="ARBA00023015"/>
    </source>
</evidence>
<organism evidence="5 6">
    <name type="scientific">Actinospica acidithermotolerans</name>
    <dbReference type="NCBI Taxonomy" id="2828514"/>
    <lineage>
        <taxon>Bacteria</taxon>
        <taxon>Bacillati</taxon>
        <taxon>Actinomycetota</taxon>
        <taxon>Actinomycetes</taxon>
        <taxon>Catenulisporales</taxon>
        <taxon>Actinospicaceae</taxon>
        <taxon>Actinospica</taxon>
    </lineage>
</organism>
<dbReference type="Gene3D" id="1.10.10.10">
    <property type="entry name" value="Winged helix-like DNA-binding domain superfamily/Winged helix DNA-binding domain"/>
    <property type="match status" value="1"/>
</dbReference>
<protein>
    <submittedName>
        <fullName evidence="5">MarR family transcriptional regulator</fullName>
    </submittedName>
</protein>
<gene>
    <name evidence="5" type="ORF">KDK95_18460</name>
</gene>
<comment type="caution">
    <text evidence="5">The sequence shown here is derived from an EMBL/GenBank/DDBJ whole genome shotgun (WGS) entry which is preliminary data.</text>
</comment>
<dbReference type="GO" id="GO:0006950">
    <property type="term" value="P:response to stress"/>
    <property type="evidence" value="ECO:0007669"/>
    <property type="project" value="TreeGrafter"/>
</dbReference>
<evidence type="ECO:0000313" key="6">
    <source>
        <dbReference type="Proteomes" id="UP000676325"/>
    </source>
</evidence>
<dbReference type="PROSITE" id="PS50995">
    <property type="entry name" value="HTH_MARR_2"/>
    <property type="match status" value="1"/>
</dbReference>
<dbReference type="InterPro" id="IPR036388">
    <property type="entry name" value="WH-like_DNA-bd_sf"/>
</dbReference>
<dbReference type="PANTHER" id="PTHR33164:SF64">
    <property type="entry name" value="TRANSCRIPTIONAL REGULATOR SLYA"/>
    <property type="match status" value="1"/>
</dbReference>
<dbReference type="EMBL" id="JAGSOH010000053">
    <property type="protein sequence ID" value="MBR7828303.1"/>
    <property type="molecule type" value="Genomic_DNA"/>
</dbReference>
<name>A0A941ED72_9ACTN</name>
<evidence type="ECO:0000256" key="3">
    <source>
        <dbReference type="ARBA" id="ARBA00023163"/>
    </source>
</evidence>
<dbReference type="PANTHER" id="PTHR33164">
    <property type="entry name" value="TRANSCRIPTIONAL REGULATOR, MARR FAMILY"/>
    <property type="match status" value="1"/>
</dbReference>
<dbReference type="GO" id="GO:0003677">
    <property type="term" value="F:DNA binding"/>
    <property type="evidence" value="ECO:0007669"/>
    <property type="project" value="UniProtKB-KW"/>
</dbReference>
<dbReference type="InterPro" id="IPR039422">
    <property type="entry name" value="MarR/SlyA-like"/>
</dbReference>
<sequence length="169" mass="18350">MPEQEHHDLAADAGLQADPDTARLAVSAWAAMSEFVRSFDPAEELRSTLALGRGSGRVKTLLGLAREPLSVAQLAATVGLDAPYTTLIVNELQALGLVSRTSDEHDRRRRMVALTPRGQEAVQTAQGIIARPPAALHALPAEDLAHLHRILERLTNLHHKDIQHTPSPH</sequence>
<dbReference type="SMART" id="SM00347">
    <property type="entry name" value="HTH_MARR"/>
    <property type="match status" value="1"/>
</dbReference>
<evidence type="ECO:0000256" key="2">
    <source>
        <dbReference type="ARBA" id="ARBA00023125"/>
    </source>
</evidence>
<dbReference type="InterPro" id="IPR000835">
    <property type="entry name" value="HTH_MarR-typ"/>
</dbReference>
<proteinExistence type="predicted"/>
<evidence type="ECO:0000259" key="4">
    <source>
        <dbReference type="PROSITE" id="PS50995"/>
    </source>
</evidence>
<dbReference type="PRINTS" id="PR00598">
    <property type="entry name" value="HTHMARR"/>
</dbReference>
<dbReference type="SUPFAM" id="SSF46785">
    <property type="entry name" value="Winged helix' DNA-binding domain"/>
    <property type="match status" value="1"/>
</dbReference>